<dbReference type="GO" id="GO:0000455">
    <property type="term" value="P:enzyme-directed rRNA pseudouridine synthesis"/>
    <property type="evidence" value="ECO:0007669"/>
    <property type="project" value="TreeGrafter"/>
</dbReference>
<evidence type="ECO:0000256" key="4">
    <source>
        <dbReference type="PIRSR" id="PIRSR606225-1"/>
    </source>
</evidence>
<evidence type="ECO:0000256" key="6">
    <source>
        <dbReference type="RuleBase" id="RU362028"/>
    </source>
</evidence>
<keyword evidence="9" id="KW-1185">Reference proteome</keyword>
<dbReference type="NCBIfam" id="TIGR00005">
    <property type="entry name" value="rluA_subfam"/>
    <property type="match status" value="1"/>
</dbReference>
<dbReference type="InterPro" id="IPR050188">
    <property type="entry name" value="RluA_PseudoU_synthase"/>
</dbReference>
<dbReference type="InterPro" id="IPR006225">
    <property type="entry name" value="PsdUridine_synth_RluC/D"/>
</dbReference>
<dbReference type="Proteomes" id="UP000523087">
    <property type="component" value="Unassembled WGS sequence"/>
</dbReference>
<proteinExistence type="inferred from homology"/>
<sequence>MSRFTLAWTITEKDEGKLVRDFLKEQQISKTALTDIKFRGGAIFVDGQFVTVRHRLRIGEKLEVHFPPEERSSEMKPERLSLDIVYEDEYVLVVNKPPFMSTIPSREHPRGTLANALLHYYDEQHLSTTAHIITRLDRDTSGIVLVAKHRHVHHLLSDLQKRGQVKRRYEAICHGWLKEDEGTIDAPIARKHDSIIEREVREDGQRAVTHFRVLQRFDEYTHVSLQLETGRTHQIRVHLAYLGHPLVGDELYGGRREMMARQALHSKELSFFHPFHQKTYRFQCPLPEDMSSIIKRATP</sequence>
<gene>
    <name evidence="8" type="ORF">HNR31_001717</name>
</gene>
<evidence type="ECO:0000313" key="8">
    <source>
        <dbReference type="EMBL" id="MBA2874946.1"/>
    </source>
</evidence>
<organism evidence="8 9">
    <name type="scientific">Thermaerobacillus caldiproteolyticus</name>
    <dbReference type="NCBI Taxonomy" id="247480"/>
    <lineage>
        <taxon>Bacteria</taxon>
        <taxon>Bacillati</taxon>
        <taxon>Bacillota</taxon>
        <taxon>Bacilli</taxon>
        <taxon>Bacillales</taxon>
        <taxon>Anoxybacillaceae</taxon>
        <taxon>Thermaerobacillus</taxon>
    </lineage>
</organism>
<dbReference type="InterPro" id="IPR006224">
    <property type="entry name" value="PsdUridine_synth_RluA-like_CS"/>
</dbReference>
<evidence type="ECO:0000313" key="9">
    <source>
        <dbReference type="Proteomes" id="UP000523087"/>
    </source>
</evidence>
<dbReference type="GO" id="GO:0009982">
    <property type="term" value="F:pseudouridine synthase activity"/>
    <property type="evidence" value="ECO:0007669"/>
    <property type="project" value="InterPro"/>
</dbReference>
<evidence type="ECO:0000256" key="5">
    <source>
        <dbReference type="PROSITE-ProRule" id="PRU00182"/>
    </source>
</evidence>
<dbReference type="SUPFAM" id="SSF55120">
    <property type="entry name" value="Pseudouridine synthase"/>
    <property type="match status" value="1"/>
</dbReference>
<dbReference type="AlphaFoldDB" id="A0A7W0BZY9"/>
<feature type="active site" evidence="4">
    <location>
        <position position="137"/>
    </location>
</feature>
<evidence type="ECO:0000259" key="7">
    <source>
        <dbReference type="Pfam" id="PF00849"/>
    </source>
</evidence>
<dbReference type="FunFam" id="3.30.2350.10:FF:000005">
    <property type="entry name" value="Pseudouridine synthase"/>
    <property type="match status" value="1"/>
</dbReference>
<dbReference type="GO" id="GO:0140098">
    <property type="term" value="F:catalytic activity, acting on RNA"/>
    <property type="evidence" value="ECO:0007669"/>
    <property type="project" value="UniProtKB-ARBA"/>
</dbReference>
<reference evidence="8 9" key="1">
    <citation type="submission" date="2020-07" db="EMBL/GenBank/DDBJ databases">
        <title>Genomic Encyclopedia of Type Strains, Phase IV (KMG-IV): sequencing the most valuable type-strain genomes for metagenomic binning, comparative biology and taxonomic classification.</title>
        <authorList>
            <person name="Goeker M."/>
        </authorList>
    </citation>
    <scope>NUCLEOTIDE SEQUENCE [LARGE SCALE GENOMIC DNA]</scope>
    <source>
        <strain evidence="8 9">DSM 15730</strain>
    </source>
</reference>
<comment type="similarity">
    <text evidence="2 6">Belongs to the pseudouridine synthase RluA family.</text>
</comment>
<evidence type="ECO:0000256" key="3">
    <source>
        <dbReference type="ARBA" id="ARBA00023235"/>
    </source>
</evidence>
<keyword evidence="5" id="KW-0694">RNA-binding</keyword>
<dbReference type="PROSITE" id="PS50889">
    <property type="entry name" value="S4"/>
    <property type="match status" value="1"/>
</dbReference>
<dbReference type="EMBL" id="JACDUT010000004">
    <property type="protein sequence ID" value="MBA2874946.1"/>
    <property type="molecule type" value="Genomic_DNA"/>
</dbReference>
<keyword evidence="3 6" id="KW-0413">Isomerase</keyword>
<dbReference type="PROSITE" id="PS01129">
    <property type="entry name" value="PSI_RLU"/>
    <property type="match status" value="1"/>
</dbReference>
<dbReference type="Pfam" id="PF00849">
    <property type="entry name" value="PseudoU_synth_2"/>
    <property type="match status" value="1"/>
</dbReference>
<dbReference type="Gene3D" id="3.30.2350.10">
    <property type="entry name" value="Pseudouridine synthase"/>
    <property type="match status" value="1"/>
</dbReference>
<name>A0A7W0BZY9_9BACL</name>
<comment type="function">
    <text evidence="6">Responsible for synthesis of pseudouridine from uracil.</text>
</comment>
<dbReference type="RefSeq" id="WP_181555799.1">
    <property type="nucleotide sequence ID" value="NZ_JACDUT010000004.1"/>
</dbReference>
<evidence type="ECO:0000256" key="2">
    <source>
        <dbReference type="ARBA" id="ARBA00010876"/>
    </source>
</evidence>
<comment type="caution">
    <text evidence="8">The sequence shown here is derived from an EMBL/GenBank/DDBJ whole genome shotgun (WGS) entry which is preliminary data.</text>
</comment>
<dbReference type="PANTHER" id="PTHR21600:SF35">
    <property type="entry name" value="PSEUDOURIDINE SYNTHASE"/>
    <property type="match status" value="1"/>
</dbReference>
<accession>A0A7W0BZY9</accession>
<dbReference type="InterPro" id="IPR006145">
    <property type="entry name" value="PsdUridine_synth_RsuA/RluA"/>
</dbReference>
<dbReference type="GO" id="GO:0003723">
    <property type="term" value="F:RNA binding"/>
    <property type="evidence" value="ECO:0007669"/>
    <property type="project" value="UniProtKB-KW"/>
</dbReference>
<dbReference type="PANTHER" id="PTHR21600">
    <property type="entry name" value="MITOCHONDRIAL RNA PSEUDOURIDINE SYNTHASE"/>
    <property type="match status" value="1"/>
</dbReference>
<dbReference type="CDD" id="cd02869">
    <property type="entry name" value="PseudoU_synth_RluA_like"/>
    <property type="match status" value="1"/>
</dbReference>
<dbReference type="InterPro" id="IPR020103">
    <property type="entry name" value="PsdUridine_synth_cat_dom_sf"/>
</dbReference>
<dbReference type="EC" id="5.4.99.-" evidence="6"/>
<comment type="catalytic activity">
    <reaction evidence="1 6">
        <text>a uridine in RNA = a pseudouridine in RNA</text>
        <dbReference type="Rhea" id="RHEA:48348"/>
        <dbReference type="Rhea" id="RHEA-COMP:12068"/>
        <dbReference type="Rhea" id="RHEA-COMP:12069"/>
        <dbReference type="ChEBI" id="CHEBI:65314"/>
        <dbReference type="ChEBI" id="CHEBI:65315"/>
    </reaction>
</comment>
<protein>
    <recommendedName>
        <fullName evidence="6">Pseudouridine synthase</fullName>
        <ecNumber evidence="6">5.4.99.-</ecNumber>
    </recommendedName>
</protein>
<feature type="domain" description="Pseudouridine synthase RsuA/RluA-like" evidence="7">
    <location>
        <begin position="90"/>
        <end position="240"/>
    </location>
</feature>
<evidence type="ECO:0000256" key="1">
    <source>
        <dbReference type="ARBA" id="ARBA00000073"/>
    </source>
</evidence>